<dbReference type="CDD" id="cd00037">
    <property type="entry name" value="CLECT"/>
    <property type="match status" value="1"/>
</dbReference>
<dbReference type="GO" id="GO:0030246">
    <property type="term" value="F:carbohydrate binding"/>
    <property type="evidence" value="ECO:0007669"/>
    <property type="project" value="UniProtKB-KW"/>
</dbReference>
<dbReference type="PROSITE" id="PS50041">
    <property type="entry name" value="C_TYPE_LECTIN_2"/>
    <property type="match status" value="1"/>
</dbReference>
<dbReference type="PANTHER" id="PTHR22799">
    <property type="entry name" value="TETRANECTIN-RELATED"/>
    <property type="match status" value="1"/>
</dbReference>
<dbReference type="Proteomes" id="UP001233999">
    <property type="component" value="Unassembled WGS sequence"/>
</dbReference>
<dbReference type="PROSITE" id="PS51257">
    <property type="entry name" value="PROKAR_LIPOPROTEIN"/>
    <property type="match status" value="1"/>
</dbReference>
<feature type="chain" id="PRO_5042043851" description="C-type lectin domain-containing protein" evidence="2">
    <location>
        <begin position="24"/>
        <end position="150"/>
    </location>
</feature>
<proteinExistence type="predicted"/>
<name>A0AAD7ZXX7_DIPPU</name>
<dbReference type="InterPro" id="IPR051663">
    <property type="entry name" value="CLec_Tetranectin-domain"/>
</dbReference>
<feature type="signal peptide" evidence="2">
    <location>
        <begin position="1"/>
        <end position="23"/>
    </location>
</feature>
<dbReference type="EMBL" id="JASPKZ010005297">
    <property type="protein sequence ID" value="KAJ9588889.1"/>
    <property type="molecule type" value="Genomic_DNA"/>
</dbReference>
<evidence type="ECO:0000256" key="2">
    <source>
        <dbReference type="SAM" id="SignalP"/>
    </source>
</evidence>
<evidence type="ECO:0000259" key="3">
    <source>
        <dbReference type="PROSITE" id="PS50041"/>
    </source>
</evidence>
<gene>
    <name evidence="4" type="ORF">L9F63_017829</name>
</gene>
<dbReference type="InterPro" id="IPR001304">
    <property type="entry name" value="C-type_lectin-like"/>
</dbReference>
<dbReference type="Gene3D" id="3.10.100.10">
    <property type="entry name" value="Mannose-Binding Protein A, subunit A"/>
    <property type="match status" value="1"/>
</dbReference>
<dbReference type="InterPro" id="IPR016186">
    <property type="entry name" value="C-type_lectin-like/link_sf"/>
</dbReference>
<evidence type="ECO:0000256" key="1">
    <source>
        <dbReference type="ARBA" id="ARBA00022734"/>
    </source>
</evidence>
<dbReference type="PANTHER" id="PTHR22799:SF6">
    <property type="entry name" value="C-TYPE LECTIN DOMAIN FAMILY 4 MEMBER M-LIKE"/>
    <property type="match status" value="1"/>
</dbReference>
<keyword evidence="5" id="KW-1185">Reference proteome</keyword>
<dbReference type="GO" id="GO:0005615">
    <property type="term" value="C:extracellular space"/>
    <property type="evidence" value="ECO:0007669"/>
    <property type="project" value="TreeGrafter"/>
</dbReference>
<protein>
    <recommendedName>
        <fullName evidence="3">C-type lectin domain-containing protein</fullName>
    </recommendedName>
</protein>
<dbReference type="SUPFAM" id="SSF56436">
    <property type="entry name" value="C-type lectin-like"/>
    <property type="match status" value="1"/>
</dbReference>
<evidence type="ECO:0000313" key="5">
    <source>
        <dbReference type="Proteomes" id="UP001233999"/>
    </source>
</evidence>
<dbReference type="AlphaFoldDB" id="A0AAD7ZXX7"/>
<sequence length="150" mass="17189">MNTRKHLFILAIGVLGCVSFTRGEVAYVYRVNSTIQTWHQAFESCYNLAWGSKLAIFDIEDGLDAQENIKALLPNIDPSMCYYIGVHDLFYEGHYLDIQGRELRYTKWSTGQPDNLEEKQNCAAVNAELKMFDTECDRPNCFALCMEPDT</sequence>
<comment type="caution">
    <text evidence="4">The sequence shown here is derived from an EMBL/GenBank/DDBJ whole genome shotgun (WGS) entry which is preliminary data.</text>
</comment>
<dbReference type="InterPro" id="IPR016187">
    <property type="entry name" value="CTDL_fold"/>
</dbReference>
<feature type="domain" description="C-type lectin" evidence="3">
    <location>
        <begin position="24"/>
        <end position="138"/>
    </location>
</feature>
<organism evidence="4 5">
    <name type="scientific">Diploptera punctata</name>
    <name type="common">Pacific beetle cockroach</name>
    <dbReference type="NCBI Taxonomy" id="6984"/>
    <lineage>
        <taxon>Eukaryota</taxon>
        <taxon>Metazoa</taxon>
        <taxon>Ecdysozoa</taxon>
        <taxon>Arthropoda</taxon>
        <taxon>Hexapoda</taxon>
        <taxon>Insecta</taxon>
        <taxon>Pterygota</taxon>
        <taxon>Neoptera</taxon>
        <taxon>Polyneoptera</taxon>
        <taxon>Dictyoptera</taxon>
        <taxon>Blattodea</taxon>
        <taxon>Blaberoidea</taxon>
        <taxon>Blaberidae</taxon>
        <taxon>Diplopterinae</taxon>
        <taxon>Diploptera</taxon>
    </lineage>
</organism>
<keyword evidence="2" id="KW-0732">Signal</keyword>
<keyword evidence="1" id="KW-0430">Lectin</keyword>
<accession>A0AAD7ZXX7</accession>
<dbReference type="SMART" id="SM00034">
    <property type="entry name" value="CLECT"/>
    <property type="match status" value="1"/>
</dbReference>
<reference evidence="4" key="2">
    <citation type="submission" date="2023-05" db="EMBL/GenBank/DDBJ databases">
        <authorList>
            <person name="Fouks B."/>
        </authorList>
    </citation>
    <scope>NUCLEOTIDE SEQUENCE</scope>
    <source>
        <strain evidence="4">Stay&amp;Tobe</strain>
        <tissue evidence="4">Testes</tissue>
    </source>
</reference>
<reference evidence="4" key="1">
    <citation type="journal article" date="2023" name="IScience">
        <title>Live-bearing cockroach genome reveals convergent evolutionary mechanisms linked to viviparity in insects and beyond.</title>
        <authorList>
            <person name="Fouks B."/>
            <person name="Harrison M.C."/>
            <person name="Mikhailova A.A."/>
            <person name="Marchal E."/>
            <person name="English S."/>
            <person name="Carruthers M."/>
            <person name="Jennings E.C."/>
            <person name="Chiamaka E.L."/>
            <person name="Frigard R.A."/>
            <person name="Pippel M."/>
            <person name="Attardo G.M."/>
            <person name="Benoit J.B."/>
            <person name="Bornberg-Bauer E."/>
            <person name="Tobe S.S."/>
        </authorList>
    </citation>
    <scope>NUCLEOTIDE SEQUENCE</scope>
    <source>
        <strain evidence="4">Stay&amp;Tobe</strain>
    </source>
</reference>
<dbReference type="Pfam" id="PF00059">
    <property type="entry name" value="Lectin_C"/>
    <property type="match status" value="1"/>
</dbReference>
<evidence type="ECO:0000313" key="4">
    <source>
        <dbReference type="EMBL" id="KAJ9588889.1"/>
    </source>
</evidence>